<comment type="subcellular location">
    <subcellularLocation>
        <location evidence="1">Periplasm</location>
    </subcellularLocation>
</comment>
<dbReference type="Proteomes" id="UP001073227">
    <property type="component" value="Unassembled WGS sequence"/>
</dbReference>
<keyword evidence="3" id="KW-0574">Periplasm</keyword>
<comment type="caution">
    <text evidence="5">The sequence shown here is derived from an EMBL/GenBank/DDBJ whole genome shotgun (WGS) entry which is preliminary data.</text>
</comment>
<accession>A0ABT3ZCU1</accession>
<evidence type="ECO:0000256" key="2">
    <source>
        <dbReference type="ARBA" id="ARBA00008520"/>
    </source>
</evidence>
<dbReference type="Gene3D" id="3.40.190.10">
    <property type="entry name" value="Periplasmic binding protein-like II"/>
    <property type="match status" value="1"/>
</dbReference>
<organism evidence="5 6">
    <name type="scientific">Hoeflea algicola</name>
    <dbReference type="NCBI Taxonomy" id="2983763"/>
    <lineage>
        <taxon>Bacteria</taxon>
        <taxon>Pseudomonadati</taxon>
        <taxon>Pseudomonadota</taxon>
        <taxon>Alphaproteobacteria</taxon>
        <taxon>Hyphomicrobiales</taxon>
        <taxon>Rhizobiaceae</taxon>
        <taxon>Hoeflea</taxon>
    </lineage>
</organism>
<dbReference type="InterPro" id="IPR006311">
    <property type="entry name" value="TAT_signal"/>
</dbReference>
<comment type="similarity">
    <text evidence="2">Belongs to the bacterial solute-binding protein 1 family.</text>
</comment>
<dbReference type="InterPro" id="IPR006059">
    <property type="entry name" value="SBP"/>
</dbReference>
<dbReference type="CDD" id="cd13585">
    <property type="entry name" value="PBP2_TMBP_like"/>
    <property type="match status" value="1"/>
</dbReference>
<evidence type="ECO:0000313" key="5">
    <source>
        <dbReference type="EMBL" id="MCY0149617.1"/>
    </source>
</evidence>
<evidence type="ECO:0000256" key="4">
    <source>
        <dbReference type="SAM" id="SignalP"/>
    </source>
</evidence>
<keyword evidence="4" id="KW-0732">Signal</keyword>
<dbReference type="Pfam" id="PF01547">
    <property type="entry name" value="SBP_bac_1"/>
    <property type="match status" value="1"/>
</dbReference>
<evidence type="ECO:0000256" key="3">
    <source>
        <dbReference type="ARBA" id="ARBA00022764"/>
    </source>
</evidence>
<dbReference type="InterPro" id="IPR050490">
    <property type="entry name" value="Bact_solute-bd_prot1"/>
</dbReference>
<dbReference type="RefSeq" id="WP_267655070.1">
    <property type="nucleotide sequence ID" value="NZ_JAOVZR010000001.1"/>
</dbReference>
<sequence>MKNKISTRFTVPLISRRMLLQSGVAALGAAALPSGVFAQDGAVLTHANWRSTEMPEIFSKVFDDYRKANPGLDLKVEEIGFIEYIKKMELSGQAGALPDTFELWVPTQLARFAEEGWIAPLDEFVEADKASGNDIMAAYEPWADTGYKGSTYLLPSLGLTNVMLWNRTAFKEAGLPDRAPETIDEMLEFAKKLTKAPDMYGLGLDGNGPELWLALAWLFYANDTRIGRVGGDFQINKPKAVETVQFIVDLVNKHGVVPSFTTTDFEKLRSAFAAGRVAMMPDWNGVPAVIAGLNPTFEWAIAPLPRGKTTGAMLMGGDSTYAISANAKDKKAAWEFVKTLAGHDTQKAIADAWPFLITRKDIWEQVGEGTIRTSDSLKVALEQSRRPNAYDTYAEMPPQVLQAVDIFRTELHGVVANQQTAQEGMDRVAKQWADLYQDWDDSYGELGDRYTR</sequence>
<keyword evidence="6" id="KW-1185">Reference proteome</keyword>
<feature type="chain" id="PRO_5046664080" evidence="4">
    <location>
        <begin position="39"/>
        <end position="452"/>
    </location>
</feature>
<name>A0ABT3ZCU1_9HYPH</name>
<dbReference type="EMBL" id="JAOVZR010000001">
    <property type="protein sequence ID" value="MCY0149617.1"/>
    <property type="molecule type" value="Genomic_DNA"/>
</dbReference>
<evidence type="ECO:0000256" key="1">
    <source>
        <dbReference type="ARBA" id="ARBA00004418"/>
    </source>
</evidence>
<gene>
    <name evidence="5" type="ORF">OEG84_18365</name>
</gene>
<evidence type="ECO:0000313" key="6">
    <source>
        <dbReference type="Proteomes" id="UP001073227"/>
    </source>
</evidence>
<dbReference type="PANTHER" id="PTHR43649">
    <property type="entry name" value="ARABINOSE-BINDING PROTEIN-RELATED"/>
    <property type="match status" value="1"/>
</dbReference>
<dbReference type="PROSITE" id="PS51318">
    <property type="entry name" value="TAT"/>
    <property type="match status" value="1"/>
</dbReference>
<proteinExistence type="inferred from homology"/>
<feature type="signal peptide" evidence="4">
    <location>
        <begin position="1"/>
        <end position="38"/>
    </location>
</feature>
<dbReference type="SUPFAM" id="SSF53850">
    <property type="entry name" value="Periplasmic binding protein-like II"/>
    <property type="match status" value="1"/>
</dbReference>
<protein>
    <submittedName>
        <fullName evidence="5">Sugar ABC transporter substrate-binding protein</fullName>
    </submittedName>
</protein>
<reference evidence="5" key="1">
    <citation type="submission" date="2022-10" db="EMBL/GenBank/DDBJ databases">
        <title>Hoeflea sp. G2-23, isolated from marine algae.</title>
        <authorList>
            <person name="Kristyanto S."/>
            <person name="Kim J.M."/>
            <person name="Jeon C.O."/>
        </authorList>
    </citation>
    <scope>NUCLEOTIDE SEQUENCE</scope>
    <source>
        <strain evidence="5">G2-23</strain>
    </source>
</reference>
<dbReference type="PANTHER" id="PTHR43649:SF12">
    <property type="entry name" value="DIACETYLCHITOBIOSE BINDING PROTEIN DASA"/>
    <property type="match status" value="1"/>
</dbReference>